<dbReference type="HAMAP" id="MF_00366">
    <property type="entry name" value="RNApol_bact_RpoZ"/>
    <property type="match status" value="1"/>
</dbReference>
<comment type="subunit">
    <text evidence="10">The RNAP catalytic core consists of 2 alpha, 1 beta, 1 beta' and 1 omega subunit. When a sigma factor is associated with the core the holoenzyme is formed, which can initiate transcription.</text>
</comment>
<comment type="similarity">
    <text evidence="1 10">Belongs to the RNA polymerase subunit omega family.</text>
</comment>
<keyword evidence="12" id="KW-1185">Reference proteome</keyword>
<dbReference type="InterPro" id="IPR036161">
    <property type="entry name" value="RPB6/omega-like_sf"/>
</dbReference>
<accession>A0A4R3NB52</accession>
<keyword evidence="6 10" id="KW-0548">Nucleotidyltransferase</keyword>
<evidence type="ECO:0000313" key="12">
    <source>
        <dbReference type="Proteomes" id="UP000294650"/>
    </source>
</evidence>
<dbReference type="SUPFAM" id="SSF63562">
    <property type="entry name" value="RPB6/omega subunit-like"/>
    <property type="match status" value="1"/>
</dbReference>
<dbReference type="AlphaFoldDB" id="A0A4R3NB52"/>
<evidence type="ECO:0000256" key="1">
    <source>
        <dbReference type="ARBA" id="ARBA00006711"/>
    </source>
</evidence>
<dbReference type="RefSeq" id="WP_279388226.1">
    <property type="nucleotide sequence ID" value="NZ_SMAN01000001.1"/>
</dbReference>
<protein>
    <recommendedName>
        <fullName evidence="3 10">DNA-directed RNA polymerase subunit omega</fullName>
        <shortName evidence="10">RNAP omega subunit</shortName>
        <ecNumber evidence="2 10">2.7.7.6</ecNumber>
    </recommendedName>
    <alternativeName>
        <fullName evidence="10">RNA polymerase omega subunit</fullName>
    </alternativeName>
    <alternativeName>
        <fullName evidence="8 10">Transcriptase subunit omega</fullName>
    </alternativeName>
</protein>
<dbReference type="SMART" id="SM01409">
    <property type="entry name" value="RNA_pol_Rpb6"/>
    <property type="match status" value="1"/>
</dbReference>
<dbReference type="Pfam" id="PF01192">
    <property type="entry name" value="RNA_pol_Rpb6"/>
    <property type="match status" value="1"/>
</dbReference>
<evidence type="ECO:0000256" key="6">
    <source>
        <dbReference type="ARBA" id="ARBA00022695"/>
    </source>
</evidence>
<dbReference type="InterPro" id="IPR003716">
    <property type="entry name" value="DNA-dir_RNA_pol_omega"/>
</dbReference>
<evidence type="ECO:0000256" key="8">
    <source>
        <dbReference type="ARBA" id="ARBA00029924"/>
    </source>
</evidence>
<keyword evidence="7 10" id="KW-0804">Transcription</keyword>
<evidence type="ECO:0000256" key="5">
    <source>
        <dbReference type="ARBA" id="ARBA00022679"/>
    </source>
</evidence>
<evidence type="ECO:0000256" key="9">
    <source>
        <dbReference type="ARBA" id="ARBA00048552"/>
    </source>
</evidence>
<evidence type="ECO:0000256" key="10">
    <source>
        <dbReference type="HAMAP-Rule" id="MF_00366"/>
    </source>
</evidence>
<evidence type="ECO:0000256" key="3">
    <source>
        <dbReference type="ARBA" id="ARBA00013725"/>
    </source>
</evidence>
<dbReference type="Gene3D" id="3.90.940.10">
    <property type="match status" value="1"/>
</dbReference>
<dbReference type="InterPro" id="IPR006110">
    <property type="entry name" value="Pol_omega/Rpo6/RPB6"/>
</dbReference>
<comment type="function">
    <text evidence="10">Promotes RNA polymerase assembly. Latches the N- and C-terminal regions of the beta' subunit thereby facilitating its interaction with the beta and alpha subunits.</text>
</comment>
<proteinExistence type="inferred from homology"/>
<comment type="catalytic activity">
    <reaction evidence="9 10">
        <text>RNA(n) + a ribonucleoside 5'-triphosphate = RNA(n+1) + diphosphate</text>
        <dbReference type="Rhea" id="RHEA:21248"/>
        <dbReference type="Rhea" id="RHEA-COMP:14527"/>
        <dbReference type="Rhea" id="RHEA-COMP:17342"/>
        <dbReference type="ChEBI" id="CHEBI:33019"/>
        <dbReference type="ChEBI" id="CHEBI:61557"/>
        <dbReference type="ChEBI" id="CHEBI:140395"/>
        <dbReference type="EC" id="2.7.7.6"/>
    </reaction>
</comment>
<reference evidence="11 12" key="1">
    <citation type="submission" date="2019-03" db="EMBL/GenBank/DDBJ databases">
        <title>Genomic Encyclopedia of Type Strains, Phase IV (KMG-IV): sequencing the most valuable type-strain genomes for metagenomic binning, comparative biology and taxonomic classification.</title>
        <authorList>
            <person name="Goeker M."/>
        </authorList>
    </citation>
    <scope>NUCLEOTIDE SEQUENCE [LARGE SCALE GENOMIC DNA]</scope>
    <source>
        <strain evidence="11 12">DSM 25894</strain>
    </source>
</reference>
<evidence type="ECO:0000256" key="4">
    <source>
        <dbReference type="ARBA" id="ARBA00022478"/>
    </source>
</evidence>
<gene>
    <name evidence="10" type="primary">rpoZ</name>
    <name evidence="11" type="ORF">EDD68_101180</name>
</gene>
<organism evidence="11 12">
    <name type="scientific">Melghiribacillus thermohalophilus</name>
    <dbReference type="NCBI Taxonomy" id="1324956"/>
    <lineage>
        <taxon>Bacteria</taxon>
        <taxon>Bacillati</taxon>
        <taxon>Bacillota</taxon>
        <taxon>Bacilli</taxon>
        <taxon>Bacillales</taxon>
        <taxon>Bacillaceae</taxon>
        <taxon>Melghiribacillus</taxon>
    </lineage>
</organism>
<sequence>MMLEPSIDSLMEKVPSKYALVILSAKRAREMQDSKKSLMENPKSYKYVGKALEEIHAEKIQIAEE</sequence>
<dbReference type="NCBIfam" id="TIGR00690">
    <property type="entry name" value="rpoZ"/>
    <property type="match status" value="1"/>
</dbReference>
<dbReference type="PANTHER" id="PTHR34476:SF1">
    <property type="entry name" value="DNA-DIRECTED RNA POLYMERASE SUBUNIT OMEGA"/>
    <property type="match status" value="1"/>
</dbReference>
<dbReference type="GO" id="GO:0003899">
    <property type="term" value="F:DNA-directed RNA polymerase activity"/>
    <property type="evidence" value="ECO:0007669"/>
    <property type="project" value="UniProtKB-UniRule"/>
</dbReference>
<dbReference type="PANTHER" id="PTHR34476">
    <property type="entry name" value="DNA-DIRECTED RNA POLYMERASE SUBUNIT OMEGA"/>
    <property type="match status" value="1"/>
</dbReference>
<keyword evidence="5 10" id="KW-0808">Transferase</keyword>
<comment type="caution">
    <text evidence="11">The sequence shown here is derived from an EMBL/GenBank/DDBJ whole genome shotgun (WGS) entry which is preliminary data.</text>
</comment>
<dbReference type="EC" id="2.7.7.6" evidence="2 10"/>
<dbReference type="EMBL" id="SMAN01000001">
    <property type="protein sequence ID" value="TCT26827.1"/>
    <property type="molecule type" value="Genomic_DNA"/>
</dbReference>
<evidence type="ECO:0000256" key="2">
    <source>
        <dbReference type="ARBA" id="ARBA00012418"/>
    </source>
</evidence>
<dbReference type="Proteomes" id="UP000294650">
    <property type="component" value="Unassembled WGS sequence"/>
</dbReference>
<dbReference type="GO" id="GO:0003677">
    <property type="term" value="F:DNA binding"/>
    <property type="evidence" value="ECO:0007669"/>
    <property type="project" value="UniProtKB-UniRule"/>
</dbReference>
<dbReference type="GO" id="GO:0000428">
    <property type="term" value="C:DNA-directed RNA polymerase complex"/>
    <property type="evidence" value="ECO:0007669"/>
    <property type="project" value="UniProtKB-KW"/>
</dbReference>
<name>A0A4R3NB52_9BACI</name>
<evidence type="ECO:0000256" key="7">
    <source>
        <dbReference type="ARBA" id="ARBA00023163"/>
    </source>
</evidence>
<keyword evidence="4 10" id="KW-0240">DNA-directed RNA polymerase</keyword>
<evidence type="ECO:0000313" key="11">
    <source>
        <dbReference type="EMBL" id="TCT26827.1"/>
    </source>
</evidence>
<dbReference type="GO" id="GO:0006351">
    <property type="term" value="P:DNA-templated transcription"/>
    <property type="evidence" value="ECO:0007669"/>
    <property type="project" value="UniProtKB-UniRule"/>
</dbReference>